<protein>
    <submittedName>
        <fullName evidence="4">TetR family transcriptional regulator</fullName>
    </submittedName>
</protein>
<dbReference type="PANTHER" id="PTHR43479">
    <property type="entry name" value="ACREF/ENVCD OPERON REPRESSOR-RELATED"/>
    <property type="match status" value="1"/>
</dbReference>
<dbReference type="Pfam" id="PF00440">
    <property type="entry name" value="TetR_N"/>
    <property type="match status" value="1"/>
</dbReference>
<dbReference type="Proteomes" id="UP000466514">
    <property type="component" value="Chromosome"/>
</dbReference>
<dbReference type="InterPro" id="IPR001647">
    <property type="entry name" value="HTH_TetR"/>
</dbReference>
<evidence type="ECO:0000313" key="5">
    <source>
        <dbReference type="Proteomes" id="UP000466514"/>
    </source>
</evidence>
<keyword evidence="1 2" id="KW-0238">DNA-binding</keyword>
<sequence>MVSRRNNGGAADDGSTRARLMDVAIELFRKHSVAATSLQMISDELGFTKSAIYHHFRTRDDLLGAIIEPLIERVAELTEHAASQRTPRSRADRMLTGYAALAVANRDLFPVFSGDPAVVDFLRARPEWAAIVRRQIDLLAGADPGPRGQVKAAIVMAGIAGAVGLPFDGLDDDALRAELIAGGRRMLGLRAGRTLS</sequence>
<accession>A0A7I7MFK3</accession>
<gene>
    <name evidence="4" type="ORF">MPSYJ_36000</name>
</gene>
<dbReference type="GO" id="GO:0003677">
    <property type="term" value="F:DNA binding"/>
    <property type="evidence" value="ECO:0007669"/>
    <property type="project" value="UniProtKB-UniRule"/>
</dbReference>
<dbReference type="PRINTS" id="PR00455">
    <property type="entry name" value="HTHTETR"/>
</dbReference>
<dbReference type="AlphaFoldDB" id="A0A7I7MFK3"/>
<dbReference type="Gene3D" id="1.10.357.10">
    <property type="entry name" value="Tetracycline Repressor, domain 2"/>
    <property type="match status" value="1"/>
</dbReference>
<feature type="DNA-binding region" description="H-T-H motif" evidence="2">
    <location>
        <begin position="37"/>
        <end position="56"/>
    </location>
</feature>
<evidence type="ECO:0000256" key="1">
    <source>
        <dbReference type="ARBA" id="ARBA00023125"/>
    </source>
</evidence>
<dbReference type="InterPro" id="IPR009057">
    <property type="entry name" value="Homeodomain-like_sf"/>
</dbReference>
<evidence type="ECO:0000259" key="3">
    <source>
        <dbReference type="PROSITE" id="PS50977"/>
    </source>
</evidence>
<organism evidence="4 5">
    <name type="scientific">Mycolicibacterium psychrotolerans</name>
    <dbReference type="NCBI Taxonomy" id="216929"/>
    <lineage>
        <taxon>Bacteria</taxon>
        <taxon>Bacillati</taxon>
        <taxon>Actinomycetota</taxon>
        <taxon>Actinomycetes</taxon>
        <taxon>Mycobacteriales</taxon>
        <taxon>Mycobacteriaceae</taxon>
        <taxon>Mycolicibacterium</taxon>
    </lineage>
</organism>
<evidence type="ECO:0000256" key="2">
    <source>
        <dbReference type="PROSITE-ProRule" id="PRU00335"/>
    </source>
</evidence>
<dbReference type="InterPro" id="IPR050624">
    <property type="entry name" value="HTH-type_Tx_Regulator"/>
</dbReference>
<dbReference type="RefSeq" id="WP_163723477.1">
    <property type="nucleotide sequence ID" value="NZ_AP022574.1"/>
</dbReference>
<dbReference type="EMBL" id="AP022574">
    <property type="protein sequence ID" value="BBX70139.1"/>
    <property type="molecule type" value="Genomic_DNA"/>
</dbReference>
<reference evidence="4 5" key="1">
    <citation type="journal article" date="2019" name="Emerg. Microbes Infect.">
        <title>Comprehensive subspecies identification of 175 nontuberculous mycobacteria species based on 7547 genomic profiles.</title>
        <authorList>
            <person name="Matsumoto Y."/>
            <person name="Kinjo T."/>
            <person name="Motooka D."/>
            <person name="Nabeya D."/>
            <person name="Jung N."/>
            <person name="Uechi K."/>
            <person name="Horii T."/>
            <person name="Iida T."/>
            <person name="Fujita J."/>
            <person name="Nakamura S."/>
        </authorList>
    </citation>
    <scope>NUCLEOTIDE SEQUENCE [LARGE SCALE GENOMIC DNA]</scope>
    <source>
        <strain evidence="4 5">JCM 13323</strain>
    </source>
</reference>
<keyword evidence="5" id="KW-1185">Reference proteome</keyword>
<evidence type="ECO:0000313" key="4">
    <source>
        <dbReference type="EMBL" id="BBX70139.1"/>
    </source>
</evidence>
<name>A0A7I7MFK3_9MYCO</name>
<dbReference type="KEGG" id="mpsc:MPSYJ_36000"/>
<dbReference type="PROSITE" id="PS50977">
    <property type="entry name" value="HTH_TETR_2"/>
    <property type="match status" value="1"/>
</dbReference>
<feature type="domain" description="HTH tetR-type" evidence="3">
    <location>
        <begin position="14"/>
        <end position="74"/>
    </location>
</feature>
<proteinExistence type="predicted"/>
<dbReference type="SUPFAM" id="SSF46689">
    <property type="entry name" value="Homeodomain-like"/>
    <property type="match status" value="1"/>
</dbReference>
<dbReference type="PANTHER" id="PTHR43479:SF11">
    <property type="entry name" value="ACREF_ENVCD OPERON REPRESSOR-RELATED"/>
    <property type="match status" value="1"/>
</dbReference>